<reference evidence="1 2" key="1">
    <citation type="submission" date="2023-03" db="EMBL/GenBank/DDBJ databases">
        <title>Bacillus Genome Sequencing.</title>
        <authorList>
            <person name="Dunlap C."/>
        </authorList>
    </citation>
    <scope>NUCLEOTIDE SEQUENCE [LARGE SCALE GENOMIC DNA]</scope>
    <source>
        <strain evidence="1 2">NRS-38</strain>
    </source>
</reference>
<comment type="caution">
    <text evidence="1">The sequence shown here is derived from an EMBL/GenBank/DDBJ whole genome shotgun (WGS) entry which is preliminary data.</text>
</comment>
<evidence type="ECO:0008006" key="3">
    <source>
        <dbReference type="Google" id="ProtNLM"/>
    </source>
</evidence>
<evidence type="ECO:0000313" key="1">
    <source>
        <dbReference type="EMBL" id="MED5051217.1"/>
    </source>
</evidence>
<dbReference type="Gene3D" id="1.20.120.450">
    <property type="entry name" value="dinb family like domain"/>
    <property type="match status" value="1"/>
</dbReference>
<sequence length="170" mass="20153">MGLERSLPLFLHISLHRMCDHYLPKLLAAIQCLDENEIWCCETKESHSIGGIILHICEHIHRNTLQLSNPTVQFSNGMEEYFPNGHWTSGELCEYVQEIFNEWRVEVEKRLEWDQGVDMHRMYHVVEHTSYHLGQIIDRTKRLKRISFQFCQKGLNEKGLREMIEAKCTK</sequence>
<dbReference type="SUPFAM" id="SSF109854">
    <property type="entry name" value="DinB/YfiT-like putative metalloenzymes"/>
    <property type="match status" value="1"/>
</dbReference>
<dbReference type="InterPro" id="IPR034660">
    <property type="entry name" value="DinB/YfiT-like"/>
</dbReference>
<protein>
    <recommendedName>
        <fullName evidence="3">DinB family protein</fullName>
    </recommendedName>
</protein>
<organism evidence="1 2">
    <name type="scientific">Anoxybacteroides rupiense</name>
    <dbReference type="NCBI Taxonomy" id="311460"/>
    <lineage>
        <taxon>Bacteria</taxon>
        <taxon>Bacillati</taxon>
        <taxon>Bacillota</taxon>
        <taxon>Bacilli</taxon>
        <taxon>Bacillales</taxon>
        <taxon>Anoxybacillaceae</taxon>
        <taxon>Anoxybacteroides</taxon>
    </lineage>
</organism>
<proteinExistence type="predicted"/>
<evidence type="ECO:0000313" key="2">
    <source>
        <dbReference type="Proteomes" id="UP001339962"/>
    </source>
</evidence>
<dbReference type="RefSeq" id="WP_328217377.1">
    <property type="nucleotide sequence ID" value="NZ_JARTLI010000004.1"/>
</dbReference>
<dbReference type="Proteomes" id="UP001339962">
    <property type="component" value="Unassembled WGS sequence"/>
</dbReference>
<name>A0ABD5ISD0_9BACL</name>
<accession>A0ABD5ISD0</accession>
<dbReference type="EMBL" id="JARTLI010000004">
    <property type="protein sequence ID" value="MED5051217.1"/>
    <property type="molecule type" value="Genomic_DNA"/>
</dbReference>
<dbReference type="AlphaFoldDB" id="A0ABD5ISD0"/>
<gene>
    <name evidence="1" type="ORF">P9850_04915</name>
</gene>